<dbReference type="Proteomes" id="UP001431429">
    <property type="component" value="Unassembled WGS sequence"/>
</dbReference>
<organism evidence="1 2">
    <name type="scientific">Streptomyces albipurpureus</name>
    <dbReference type="NCBI Taxonomy" id="2897419"/>
    <lineage>
        <taxon>Bacteria</taxon>
        <taxon>Bacillati</taxon>
        <taxon>Actinomycetota</taxon>
        <taxon>Actinomycetes</taxon>
        <taxon>Kitasatosporales</taxon>
        <taxon>Streptomycetaceae</taxon>
        <taxon>Streptomyces</taxon>
    </lineage>
</organism>
<accession>A0ABT0UL50</accession>
<protein>
    <submittedName>
        <fullName evidence="1">Uncharacterized protein</fullName>
    </submittedName>
</protein>
<sequence>MSLSVDVFVVGADGERQVQDVPDGCSDCAGFESWRTRVWGAEVVRSLGAVFLPILAEGDLQVEPGQVPAFLRECLLLRENLERIAADTEPVRTTEEHRDTISERLAIIEAATRRASAMGGGVLIW</sequence>
<keyword evidence="2" id="KW-1185">Reference proteome</keyword>
<reference evidence="1" key="1">
    <citation type="submission" date="2022-06" db="EMBL/GenBank/DDBJ databases">
        <title>Genome public.</title>
        <authorList>
            <person name="Sun Q."/>
        </authorList>
    </citation>
    <scope>NUCLEOTIDE SEQUENCE</scope>
    <source>
        <strain evidence="1">CWNU-1</strain>
    </source>
</reference>
<dbReference type="EMBL" id="JAMQAW010000007">
    <property type="protein sequence ID" value="MCM2388345.1"/>
    <property type="molecule type" value="Genomic_DNA"/>
</dbReference>
<evidence type="ECO:0000313" key="2">
    <source>
        <dbReference type="Proteomes" id="UP001431429"/>
    </source>
</evidence>
<dbReference type="RefSeq" id="WP_250918682.1">
    <property type="nucleotide sequence ID" value="NZ_JAMQAW010000007.1"/>
</dbReference>
<name>A0ABT0UL50_9ACTN</name>
<proteinExistence type="predicted"/>
<gene>
    <name evidence="1" type="ORF">NBG84_08540</name>
</gene>
<evidence type="ECO:0000313" key="1">
    <source>
        <dbReference type="EMBL" id="MCM2388345.1"/>
    </source>
</evidence>
<comment type="caution">
    <text evidence="1">The sequence shown here is derived from an EMBL/GenBank/DDBJ whole genome shotgun (WGS) entry which is preliminary data.</text>
</comment>